<reference evidence="1" key="1">
    <citation type="submission" date="2022-10" db="EMBL/GenBank/DDBJ databases">
        <authorList>
            <person name="Chen Y."/>
            <person name="Dougan E. K."/>
            <person name="Chan C."/>
            <person name="Rhodes N."/>
            <person name="Thang M."/>
        </authorList>
    </citation>
    <scope>NUCLEOTIDE SEQUENCE</scope>
</reference>
<organism evidence="1">
    <name type="scientific">Cladocopium goreaui</name>
    <dbReference type="NCBI Taxonomy" id="2562237"/>
    <lineage>
        <taxon>Eukaryota</taxon>
        <taxon>Sar</taxon>
        <taxon>Alveolata</taxon>
        <taxon>Dinophyceae</taxon>
        <taxon>Suessiales</taxon>
        <taxon>Symbiodiniaceae</taxon>
        <taxon>Cladocopium</taxon>
    </lineage>
</organism>
<evidence type="ECO:0000313" key="1">
    <source>
        <dbReference type="EMBL" id="CAI3974420.1"/>
    </source>
</evidence>
<keyword evidence="3" id="KW-1185">Reference proteome</keyword>
<sequence length="620" mass="70662">MYKKARLDAQLAHAQSLADDPQHELRRKAGLELRQFLLDKFCTEGMPGSDVALLSHYITQAGGLGVSDLALNPSSASKNGHRHVQKHAGKIYDDIDLAYIDCPAYIKRNATRTCEKIPIYLPSQAFRDHITDDMVYCHPRKDFEKVIGGLDCYNEHPVVLRAKAEGFKTKVRPLALYWDGPAPLAGACVSDLQALETAPLVRYAVLDIQGDWPAFLQVLDVSTIEMRTKIYQKLQYKKKYRGRTLVKDLPEFGLKKFSRLMPTPTLPDVAAFEFTDVPFQCHWWAGHVDGRLLHDCPLLKLAGVGLQTWSLDILHGWHLGPLQLLVSLALNYCLDSNLWAPQTDGLDAKDKRHLSLLAVKAELFQFYKEKRKDPDWVGKSSEVWNLTLTMLGTYDNPSLHAKAAESHGLAKFVCHLLETHMDTFTSRMPENMARKGKYLFEAAKAANKLDTVFSAESKTFSRKQVQEALGTYLRFLRFYSKADGPITPKCHFMIHLIQRALFKGNPRKYSTYRDESFNGLIAKIARACHRRTWANVIHWKCQGLHKKHRDLATAKMFQKVADYIYRAENRNFVWESLLIRNLLVPIGWLPSHNISYRSSAPSLPRVAKASMPWHSITMFE</sequence>
<dbReference type="OrthoDB" id="413527at2759"/>
<dbReference type="Proteomes" id="UP001152797">
    <property type="component" value="Unassembled WGS sequence"/>
</dbReference>
<reference evidence="2 3" key="2">
    <citation type="submission" date="2024-05" db="EMBL/GenBank/DDBJ databases">
        <authorList>
            <person name="Chen Y."/>
            <person name="Shah S."/>
            <person name="Dougan E. K."/>
            <person name="Thang M."/>
            <person name="Chan C."/>
        </authorList>
    </citation>
    <scope>NUCLEOTIDE SEQUENCE [LARGE SCALE GENOMIC DNA]</scope>
</reference>
<accession>A0A9P1FH38</accession>
<evidence type="ECO:0000313" key="2">
    <source>
        <dbReference type="EMBL" id="CAL4761732.1"/>
    </source>
</evidence>
<comment type="caution">
    <text evidence="1">The sequence shown here is derived from an EMBL/GenBank/DDBJ whole genome shotgun (WGS) entry which is preliminary data.</text>
</comment>
<dbReference type="AlphaFoldDB" id="A0A9P1FH38"/>
<evidence type="ECO:0000313" key="3">
    <source>
        <dbReference type="Proteomes" id="UP001152797"/>
    </source>
</evidence>
<dbReference type="EMBL" id="CAMXCT010000134">
    <property type="protein sequence ID" value="CAI3974420.1"/>
    <property type="molecule type" value="Genomic_DNA"/>
</dbReference>
<dbReference type="EMBL" id="CAMXCT020000134">
    <property type="protein sequence ID" value="CAL1127795.1"/>
    <property type="molecule type" value="Genomic_DNA"/>
</dbReference>
<gene>
    <name evidence="1" type="ORF">C1SCF055_LOCUS2822</name>
</gene>
<name>A0A9P1FH38_9DINO</name>
<dbReference type="EMBL" id="CAMXCT030000134">
    <property type="protein sequence ID" value="CAL4761732.1"/>
    <property type="molecule type" value="Genomic_DNA"/>
</dbReference>
<proteinExistence type="predicted"/>
<protein>
    <submittedName>
        <fullName evidence="1">Uncharacterized protein</fullName>
    </submittedName>
</protein>